<reference evidence="2 3" key="1">
    <citation type="journal article" date="2018" name="Mol. Biol. Evol.">
        <title>Broad Genomic Sampling Reveals a Smut Pathogenic Ancestry of the Fungal Clade Ustilaginomycotina.</title>
        <authorList>
            <person name="Kijpornyongpan T."/>
            <person name="Mondo S.J."/>
            <person name="Barry K."/>
            <person name="Sandor L."/>
            <person name="Lee J."/>
            <person name="Lipzen A."/>
            <person name="Pangilinan J."/>
            <person name="LaButti K."/>
            <person name="Hainaut M."/>
            <person name="Henrissat B."/>
            <person name="Grigoriev I.V."/>
            <person name="Spatafora J.W."/>
            <person name="Aime M.C."/>
        </authorList>
    </citation>
    <scope>NUCLEOTIDE SEQUENCE [LARGE SCALE GENOMIC DNA]</scope>
    <source>
        <strain evidence="2 3">MCA 3645</strain>
    </source>
</reference>
<feature type="region of interest" description="Disordered" evidence="1">
    <location>
        <begin position="43"/>
        <end position="72"/>
    </location>
</feature>
<feature type="region of interest" description="Disordered" evidence="1">
    <location>
        <begin position="86"/>
        <end position="109"/>
    </location>
</feature>
<gene>
    <name evidence="2" type="ORF">BCV70DRAFT_78572</name>
</gene>
<evidence type="ECO:0000256" key="1">
    <source>
        <dbReference type="SAM" id="MobiDB-lite"/>
    </source>
</evidence>
<proteinExistence type="predicted"/>
<dbReference type="EMBL" id="KZ819190">
    <property type="protein sequence ID" value="PWZ01672.1"/>
    <property type="molecule type" value="Genomic_DNA"/>
</dbReference>
<sequence>MTAGAGANTEEMCAVRAIRMDGEEGPKLRQGRACRRMRGMTRIGDAGEERAETISTSSTLTHGETGKQARADRRAEMRVLAGVHAMRACDKERKRGEGQGSRGPATVKG</sequence>
<evidence type="ECO:0000313" key="2">
    <source>
        <dbReference type="EMBL" id="PWZ01672.1"/>
    </source>
</evidence>
<feature type="compositionally biased region" description="Basic and acidic residues" evidence="1">
    <location>
        <begin position="87"/>
        <end position="97"/>
    </location>
</feature>
<accession>A0A317XUE4</accession>
<dbReference type="Proteomes" id="UP000246740">
    <property type="component" value="Unassembled WGS sequence"/>
</dbReference>
<feature type="compositionally biased region" description="Polar residues" evidence="1">
    <location>
        <begin position="53"/>
        <end position="62"/>
    </location>
</feature>
<evidence type="ECO:0000313" key="3">
    <source>
        <dbReference type="Proteomes" id="UP000246740"/>
    </source>
</evidence>
<dbReference type="InParanoid" id="A0A317XUE4"/>
<organism evidence="2 3">
    <name type="scientific">Testicularia cyperi</name>
    <dbReference type="NCBI Taxonomy" id="1882483"/>
    <lineage>
        <taxon>Eukaryota</taxon>
        <taxon>Fungi</taxon>
        <taxon>Dikarya</taxon>
        <taxon>Basidiomycota</taxon>
        <taxon>Ustilaginomycotina</taxon>
        <taxon>Ustilaginomycetes</taxon>
        <taxon>Ustilaginales</taxon>
        <taxon>Anthracoideaceae</taxon>
        <taxon>Testicularia</taxon>
    </lineage>
</organism>
<keyword evidence="3" id="KW-1185">Reference proteome</keyword>
<dbReference type="AlphaFoldDB" id="A0A317XUE4"/>
<name>A0A317XUE4_9BASI</name>
<protein>
    <submittedName>
        <fullName evidence="2">Uncharacterized protein</fullName>
    </submittedName>
</protein>